<feature type="compositionally biased region" description="Polar residues" evidence="5">
    <location>
        <begin position="200"/>
        <end position="210"/>
    </location>
</feature>
<dbReference type="InterPro" id="IPR033389">
    <property type="entry name" value="AUX/IAA_dom"/>
</dbReference>
<comment type="subcellular location">
    <subcellularLocation>
        <location evidence="4">Nucleus</location>
    </subcellularLocation>
</comment>
<accession>A0ABP0X653</accession>
<dbReference type="PROSITE" id="PS51745">
    <property type="entry name" value="PB1"/>
    <property type="match status" value="1"/>
</dbReference>
<evidence type="ECO:0000256" key="2">
    <source>
        <dbReference type="ARBA" id="ARBA00022491"/>
    </source>
</evidence>
<evidence type="ECO:0000259" key="6">
    <source>
        <dbReference type="PROSITE" id="PS51745"/>
    </source>
</evidence>
<feature type="compositionally biased region" description="Polar residues" evidence="5">
    <location>
        <begin position="219"/>
        <end position="235"/>
    </location>
</feature>
<dbReference type="EMBL" id="OZ020100">
    <property type="protein sequence ID" value="CAK9273072.1"/>
    <property type="molecule type" value="Genomic_DNA"/>
</dbReference>
<gene>
    <name evidence="7" type="ORF">CSSPJE1EN1_LOCUS18550</name>
</gene>
<name>A0ABP0X653_9BRYO</name>
<reference evidence="7" key="1">
    <citation type="submission" date="2024-02" db="EMBL/GenBank/DDBJ databases">
        <authorList>
            <consortium name="ELIXIR-Norway"/>
            <consortium name="Elixir Norway"/>
        </authorList>
    </citation>
    <scope>NUCLEOTIDE SEQUENCE</scope>
</reference>
<feature type="region of interest" description="Disordered" evidence="5">
    <location>
        <begin position="400"/>
        <end position="431"/>
    </location>
</feature>
<dbReference type="Gene3D" id="3.10.20.90">
    <property type="entry name" value="Phosphatidylinositol 3-kinase Catalytic Subunit, Chain A, domain 1"/>
    <property type="match status" value="1"/>
</dbReference>
<keyword evidence="4" id="KW-0539">Nucleus</keyword>
<feature type="region of interest" description="Disordered" evidence="5">
    <location>
        <begin position="53"/>
        <end position="124"/>
    </location>
</feature>
<evidence type="ECO:0000256" key="5">
    <source>
        <dbReference type="SAM" id="MobiDB-lite"/>
    </source>
</evidence>
<protein>
    <recommendedName>
        <fullName evidence="4">Auxin-responsive protein</fullName>
    </recommendedName>
</protein>
<feature type="region of interest" description="Disordered" evidence="5">
    <location>
        <begin position="200"/>
        <end position="235"/>
    </location>
</feature>
<feature type="compositionally biased region" description="Polar residues" evidence="5">
    <location>
        <begin position="86"/>
        <end position="121"/>
    </location>
</feature>
<feature type="region of interest" description="Disordered" evidence="5">
    <location>
        <begin position="313"/>
        <end position="388"/>
    </location>
</feature>
<evidence type="ECO:0000256" key="4">
    <source>
        <dbReference type="RuleBase" id="RU004549"/>
    </source>
</evidence>
<evidence type="ECO:0000313" key="8">
    <source>
        <dbReference type="Proteomes" id="UP001497444"/>
    </source>
</evidence>
<evidence type="ECO:0000256" key="3">
    <source>
        <dbReference type="ARBA" id="ARBA00023294"/>
    </source>
</evidence>
<dbReference type="Proteomes" id="UP001497444">
    <property type="component" value="Chromosome 5"/>
</dbReference>
<comment type="similarity">
    <text evidence="1 4">Belongs to the Aux/IAA family.</text>
</comment>
<feature type="domain" description="PB1" evidence="6">
    <location>
        <begin position="662"/>
        <end position="756"/>
    </location>
</feature>
<comment type="function">
    <text evidence="4">Aux/IAA proteins are short-lived transcriptional factors that function as repressors of early auxin response genes at low auxin concentrations.</text>
</comment>
<keyword evidence="4" id="KW-0804">Transcription</keyword>
<dbReference type="PANTHER" id="PTHR31734:SF7">
    <property type="entry name" value="AUXIN-RESPONSIVE PROTEIN IAA33"/>
    <property type="match status" value="1"/>
</dbReference>
<keyword evidence="8" id="KW-1185">Reference proteome</keyword>
<dbReference type="InterPro" id="IPR003311">
    <property type="entry name" value="AUX_IAA"/>
</dbReference>
<dbReference type="PANTHER" id="PTHR31734">
    <property type="entry name" value="AUXIN-RESPONSIVE PROTEIN IAA17"/>
    <property type="match status" value="1"/>
</dbReference>
<keyword evidence="3 4" id="KW-0927">Auxin signaling pathway</keyword>
<organism evidence="7 8">
    <name type="scientific">Sphagnum jensenii</name>
    <dbReference type="NCBI Taxonomy" id="128206"/>
    <lineage>
        <taxon>Eukaryota</taxon>
        <taxon>Viridiplantae</taxon>
        <taxon>Streptophyta</taxon>
        <taxon>Embryophyta</taxon>
        <taxon>Bryophyta</taxon>
        <taxon>Sphagnophytina</taxon>
        <taxon>Sphagnopsida</taxon>
        <taxon>Sphagnales</taxon>
        <taxon>Sphagnaceae</taxon>
        <taxon>Sphagnum</taxon>
    </lineage>
</organism>
<evidence type="ECO:0000313" key="7">
    <source>
        <dbReference type="EMBL" id="CAK9273072.1"/>
    </source>
</evidence>
<evidence type="ECO:0000256" key="1">
    <source>
        <dbReference type="ARBA" id="ARBA00006728"/>
    </source>
</evidence>
<keyword evidence="4" id="KW-0805">Transcription regulation</keyword>
<dbReference type="SUPFAM" id="SSF54277">
    <property type="entry name" value="CAD &amp; PB1 domains"/>
    <property type="match status" value="1"/>
</dbReference>
<comment type="subunit">
    <text evidence="4">Homodimers and heterodimers.</text>
</comment>
<feature type="compositionally biased region" description="Polar residues" evidence="5">
    <location>
        <begin position="313"/>
        <end position="326"/>
    </location>
</feature>
<sequence length="774" mass="83197">MMAVCGASSLCGGQSSFHYECMDPCPSSSPGDLHTSLLCWGITKLESEASSCLSATMGNSTDPEDSGASQPPPWSTGDGRQMDVAPTSQPESLEITVPSSNDQQESGGVSQGHLDTSSKRNMVQEDSVLQVVNIMKEEGSEYPSEVQVKQEEFTVASKEGAINSPARKRVRMGSPSSYTLQERLMSREGEVSLFRHSSPTISNKAATQDLSGKWKETGPSVSSHSGEQASKGGQQQELWWLTPKSSPAKEIPVQPQLMLKKMKGRDFMGDSVFEGGGQRSTSKETDCPFKSPSYNPHMLNTLDNKQGVTASQTALSSHGGSITAEPNTLEHPFLSPQEFTSSRLGGSNVAPDVEDSSRVANLFPGRRVAGGHGPPNIPGHARDAVGVNDGGYLERHRSLAETAQHPPLESTSSETRDKTGLPLPINNSHGNANTNFYAHIRGAMPLDIVSPQVFPSENFSQAGVLPTFTQDPLSFGLSTTELSSIGHPHAGQAPQFLERNLQQISKDMIARSLQANAQSSIPVPTFMSSLQTTESSHANAPDFSSLEFLHVIQRSNRGPPQGSGSYVSNFRFSSAPATSQYGLVPPELNLSLPAQGSQASALAHSVSSQQEFLTPAQGSYCHVNHTQRPEDGFWTRAGDVTGNHGLSKSLQLDLSVPTWAVPPSVTAVVEGRSIGQRVCLHDYNSYEGFAQAMRKMFEDCILEEDLIAMGQEIHLGNAIPGYVIAYEDEEGDLLLAGDLGWREFVRAAKRIRIVSAVKSSRPNVSTGALRLVIH</sequence>
<keyword evidence="2 4" id="KW-0678">Repressor</keyword>
<dbReference type="Pfam" id="PF02309">
    <property type="entry name" value="AUX_IAA"/>
    <property type="match status" value="1"/>
</dbReference>
<dbReference type="InterPro" id="IPR053793">
    <property type="entry name" value="PB1-like"/>
</dbReference>
<proteinExistence type="inferred from homology"/>